<evidence type="ECO:0000256" key="2">
    <source>
        <dbReference type="RuleBase" id="RU003616"/>
    </source>
</evidence>
<dbReference type="InterPro" id="IPR008978">
    <property type="entry name" value="HSP20-like_chaperone"/>
</dbReference>
<dbReference type="EMBL" id="JAAXZR010000019">
    <property type="protein sequence ID" value="NLT79649.1"/>
    <property type="molecule type" value="Genomic_DNA"/>
</dbReference>
<dbReference type="PROSITE" id="PS01031">
    <property type="entry name" value="SHSP"/>
    <property type="match status" value="1"/>
</dbReference>
<evidence type="ECO:0000259" key="4">
    <source>
        <dbReference type="PROSITE" id="PS01031"/>
    </source>
</evidence>
<name>A0A971CYU7_9BIFI</name>
<dbReference type="PANTHER" id="PTHR11527">
    <property type="entry name" value="HEAT-SHOCK PROTEIN 20 FAMILY MEMBER"/>
    <property type="match status" value="1"/>
</dbReference>
<feature type="domain" description="SHSP" evidence="4">
    <location>
        <begin position="42"/>
        <end position="198"/>
    </location>
</feature>
<dbReference type="Proteomes" id="UP000767327">
    <property type="component" value="Unassembled WGS sequence"/>
</dbReference>
<dbReference type="CDD" id="cd06471">
    <property type="entry name" value="ACD_LpsHSP_like"/>
    <property type="match status" value="1"/>
</dbReference>
<protein>
    <submittedName>
        <fullName evidence="5">Hsp20/alpha crystallin family protein</fullName>
    </submittedName>
</protein>
<dbReference type="Gene3D" id="2.60.40.790">
    <property type="match status" value="1"/>
</dbReference>
<evidence type="ECO:0000256" key="1">
    <source>
        <dbReference type="PROSITE-ProRule" id="PRU00285"/>
    </source>
</evidence>
<gene>
    <name evidence="5" type="ORF">GXW98_05120</name>
</gene>
<proteinExistence type="inferred from homology"/>
<organism evidence="5 6">
    <name type="scientific">Bifidobacterium crudilactis</name>
    <dbReference type="NCBI Taxonomy" id="327277"/>
    <lineage>
        <taxon>Bacteria</taxon>
        <taxon>Bacillati</taxon>
        <taxon>Actinomycetota</taxon>
        <taxon>Actinomycetes</taxon>
        <taxon>Bifidobacteriales</taxon>
        <taxon>Bifidobacteriaceae</taxon>
        <taxon>Bifidobacterium</taxon>
    </lineage>
</organism>
<feature type="region of interest" description="Disordered" evidence="3">
    <location>
        <begin position="94"/>
        <end position="141"/>
    </location>
</feature>
<reference evidence="5" key="2">
    <citation type="submission" date="2020-01" db="EMBL/GenBank/DDBJ databases">
        <authorList>
            <person name="Campanaro S."/>
        </authorList>
    </citation>
    <scope>NUCLEOTIDE SEQUENCE</scope>
    <source>
        <strain evidence="5">AS01afH2WH_6</strain>
    </source>
</reference>
<accession>A0A971CYU7</accession>
<dbReference type="SUPFAM" id="SSF49764">
    <property type="entry name" value="HSP20-like chaperones"/>
    <property type="match status" value="1"/>
</dbReference>
<dbReference type="Pfam" id="PF00011">
    <property type="entry name" value="HSP20"/>
    <property type="match status" value="2"/>
</dbReference>
<evidence type="ECO:0000313" key="5">
    <source>
        <dbReference type="EMBL" id="NLT79649.1"/>
    </source>
</evidence>
<reference evidence="5" key="1">
    <citation type="journal article" date="2020" name="Biotechnol. Biofuels">
        <title>New insights from the biogas microbiome by comprehensive genome-resolved metagenomics of nearly 1600 species originating from multiple anaerobic digesters.</title>
        <authorList>
            <person name="Campanaro S."/>
            <person name="Treu L."/>
            <person name="Rodriguez-R L.M."/>
            <person name="Kovalovszki A."/>
            <person name="Ziels R.M."/>
            <person name="Maus I."/>
            <person name="Zhu X."/>
            <person name="Kougias P.G."/>
            <person name="Basile A."/>
            <person name="Luo G."/>
            <person name="Schluter A."/>
            <person name="Konstantinidis K.T."/>
            <person name="Angelidaki I."/>
        </authorList>
    </citation>
    <scope>NUCLEOTIDE SEQUENCE</scope>
    <source>
        <strain evidence="5">AS01afH2WH_6</strain>
    </source>
</reference>
<evidence type="ECO:0000313" key="6">
    <source>
        <dbReference type="Proteomes" id="UP000767327"/>
    </source>
</evidence>
<comment type="caution">
    <text evidence="5">The sequence shown here is derived from an EMBL/GenBank/DDBJ whole genome shotgun (WGS) entry which is preliminary data.</text>
</comment>
<dbReference type="AlphaFoldDB" id="A0A971CYU7"/>
<dbReference type="InterPro" id="IPR031107">
    <property type="entry name" value="Small_HSP"/>
</dbReference>
<dbReference type="InterPro" id="IPR002068">
    <property type="entry name" value="A-crystallin/Hsp20_dom"/>
</dbReference>
<sequence>MFPAMFPATVNDSIFSDLFDDPFFAGWRGSRTNGAANTDGTALMPMAGSELMNTDVKDNGDSYDVDIDMPGFDKDNIKIQLDNGYLTVSAHREENHTEGDVNTAQGTQAADAQKGEAQQGEAQNSSASDGSNVSSSSDGGGKWLRRERYVGSCSRSFYVGSDVKESDIHAKYQNGTLCLQVPKNTAPQVEQAHTIAIEG</sequence>
<evidence type="ECO:0000256" key="3">
    <source>
        <dbReference type="SAM" id="MobiDB-lite"/>
    </source>
</evidence>
<feature type="compositionally biased region" description="Low complexity" evidence="3">
    <location>
        <begin position="108"/>
        <end position="137"/>
    </location>
</feature>
<comment type="similarity">
    <text evidence="1 2">Belongs to the small heat shock protein (HSP20) family.</text>
</comment>